<dbReference type="GO" id="GO:0008685">
    <property type="term" value="F:2-C-methyl-D-erythritol 2,4-cyclodiphosphate synthase activity"/>
    <property type="evidence" value="ECO:0007669"/>
    <property type="project" value="UniProtKB-EC"/>
</dbReference>
<dbReference type="GO" id="GO:0019288">
    <property type="term" value="P:isopentenyl diphosphate biosynthetic process, methylerythritol 4-phosphate pathway"/>
    <property type="evidence" value="ECO:0007669"/>
    <property type="project" value="UniProtKB-UniPathway"/>
</dbReference>
<evidence type="ECO:0000256" key="3">
    <source>
        <dbReference type="ARBA" id="ARBA00004709"/>
    </source>
</evidence>
<dbReference type="Gene3D" id="3.30.1330.50">
    <property type="entry name" value="2-C-methyl-D-erythritol 2,4-cyclodiphosphate synthase"/>
    <property type="match status" value="1"/>
</dbReference>
<dbReference type="InterPro" id="IPR036571">
    <property type="entry name" value="MECDP_synthase_sf"/>
</dbReference>
<keyword evidence="5" id="KW-0479">Metal-binding</keyword>
<dbReference type="PROSITE" id="PS01350">
    <property type="entry name" value="ISPF"/>
    <property type="match status" value="1"/>
</dbReference>
<dbReference type="HAMAP" id="MF_00107">
    <property type="entry name" value="IspF"/>
    <property type="match status" value="1"/>
</dbReference>
<evidence type="ECO:0000256" key="6">
    <source>
        <dbReference type="ARBA" id="ARBA00023229"/>
    </source>
</evidence>
<dbReference type="EMBL" id="GG662802">
    <property type="protein sequence ID" value="EWS75839.1"/>
    <property type="molecule type" value="Genomic_DNA"/>
</dbReference>
<keyword evidence="7 8" id="KW-0456">Lyase</keyword>
<sequence length="548" mass="62732">MYYNPIERSLNNKISAANSNPYFTYQKNINLTQSLQVPLNQVNLNYIHQQPLRQSFSYLPRQQQQQINSYIPTVSQPLLQLSAQTYTTNAQITKNLDQKNYTQVDEKIATSKNSQSSNNNNKNNNQNDLLSYRGRNQKEKKNLTGQQKIDSILRNYNSLNSERSKNTTYQSQKKQDFKDIISNDTKQILQKWNSPNKFGVMPSQNIEFYQQLRQNKSLQNSSPINIVDPLFETISSLESSQQTNQYQNQIDKIQQDNKDFIQILNQSQENLKNTAQVDFKYTKTEKQESIQDIEQRVGIGYDVHRLVSGRKLIIGGVELKHSKGLDGHSDADVLVHSIIDSLLGACKYGDIGKLFPNTPQYKDVSSLKLLEIVRKMMEKDQIKIINIDAVIIAQAPKMADYIVQMEQNISNTLKIESDRISVKATTEDKLGFTGNQQGIASKAVSLIQKQFNKSTNFQKSSLLLQNENHQSIATENQLQTVKRQLDFKSDSDQQALINPKLKNKDKNGLINLIQISNSKNLLQSQKGRIIFLVVSFILIQLILFILFV</sequence>
<evidence type="ECO:0000256" key="7">
    <source>
        <dbReference type="ARBA" id="ARBA00023239"/>
    </source>
</evidence>
<comment type="cofactor">
    <cofactor evidence="2">
        <name>a divalent metal cation</name>
        <dbReference type="ChEBI" id="CHEBI:60240"/>
    </cofactor>
</comment>
<organism evidence="12 13">
    <name type="scientific">Tetrahymena thermophila (strain SB210)</name>
    <dbReference type="NCBI Taxonomy" id="312017"/>
    <lineage>
        <taxon>Eukaryota</taxon>
        <taxon>Sar</taxon>
        <taxon>Alveolata</taxon>
        <taxon>Ciliophora</taxon>
        <taxon>Intramacronucleata</taxon>
        <taxon>Oligohymenophorea</taxon>
        <taxon>Hymenostomatida</taxon>
        <taxon>Tetrahymenina</taxon>
        <taxon>Tetrahymenidae</taxon>
        <taxon>Tetrahymena</taxon>
    </lineage>
</organism>
<keyword evidence="10" id="KW-0472">Membrane</keyword>
<dbReference type="GeneID" id="24441368"/>
<evidence type="ECO:0000313" key="12">
    <source>
        <dbReference type="EMBL" id="EWS75839.1"/>
    </source>
</evidence>
<dbReference type="SUPFAM" id="SSF69765">
    <property type="entry name" value="IpsF-like"/>
    <property type="match status" value="1"/>
</dbReference>
<dbReference type="GO" id="GO:0046872">
    <property type="term" value="F:metal ion binding"/>
    <property type="evidence" value="ECO:0007669"/>
    <property type="project" value="UniProtKB-KW"/>
</dbReference>
<evidence type="ECO:0000313" key="13">
    <source>
        <dbReference type="Proteomes" id="UP000009168"/>
    </source>
</evidence>
<evidence type="ECO:0000256" key="4">
    <source>
        <dbReference type="ARBA" id="ARBA00012579"/>
    </source>
</evidence>
<comment type="similarity">
    <text evidence="8">Belongs to the IspF family.</text>
</comment>
<gene>
    <name evidence="12" type="ORF">TTHERM_001004919</name>
</gene>
<name>W7XL83_TETTS</name>
<dbReference type="STRING" id="312017.W7XL83"/>
<reference evidence="13" key="1">
    <citation type="journal article" date="2006" name="PLoS Biol.">
        <title>Macronuclear genome sequence of the ciliate Tetrahymena thermophila, a model eukaryote.</title>
        <authorList>
            <person name="Eisen J.A."/>
            <person name="Coyne R.S."/>
            <person name="Wu M."/>
            <person name="Wu D."/>
            <person name="Thiagarajan M."/>
            <person name="Wortman J.R."/>
            <person name="Badger J.H."/>
            <person name="Ren Q."/>
            <person name="Amedeo P."/>
            <person name="Jones K.M."/>
            <person name="Tallon L.J."/>
            <person name="Delcher A.L."/>
            <person name="Salzberg S.L."/>
            <person name="Silva J.C."/>
            <person name="Haas B.J."/>
            <person name="Majoros W.H."/>
            <person name="Farzad M."/>
            <person name="Carlton J.M."/>
            <person name="Smith R.K. Jr."/>
            <person name="Garg J."/>
            <person name="Pearlman R.E."/>
            <person name="Karrer K.M."/>
            <person name="Sun L."/>
            <person name="Manning G."/>
            <person name="Elde N.C."/>
            <person name="Turkewitz A.P."/>
            <person name="Asai D.J."/>
            <person name="Wilkes D.E."/>
            <person name="Wang Y."/>
            <person name="Cai H."/>
            <person name="Collins K."/>
            <person name="Stewart B.A."/>
            <person name="Lee S.R."/>
            <person name="Wilamowska K."/>
            <person name="Weinberg Z."/>
            <person name="Ruzzo W.L."/>
            <person name="Wloga D."/>
            <person name="Gaertig J."/>
            <person name="Frankel J."/>
            <person name="Tsao C.-C."/>
            <person name="Gorovsky M.A."/>
            <person name="Keeling P.J."/>
            <person name="Waller R.F."/>
            <person name="Patron N.J."/>
            <person name="Cherry J.M."/>
            <person name="Stover N.A."/>
            <person name="Krieger C.J."/>
            <person name="del Toro C."/>
            <person name="Ryder H.F."/>
            <person name="Williamson S.C."/>
            <person name="Barbeau R.A."/>
            <person name="Hamilton E.P."/>
            <person name="Orias E."/>
        </authorList>
    </citation>
    <scope>NUCLEOTIDE SEQUENCE [LARGE SCALE GENOMIC DNA]</scope>
    <source>
        <strain evidence="13">SB210</strain>
    </source>
</reference>
<feature type="domain" description="2-C-methyl-D-erythritol 2,4-cyclodiphosphate synthase" evidence="11">
    <location>
        <begin position="296"/>
        <end position="447"/>
    </location>
</feature>
<dbReference type="GO" id="GO:0016114">
    <property type="term" value="P:terpenoid biosynthetic process"/>
    <property type="evidence" value="ECO:0007669"/>
    <property type="project" value="InterPro"/>
</dbReference>
<dbReference type="NCBIfam" id="TIGR00151">
    <property type="entry name" value="ispF"/>
    <property type="match status" value="1"/>
</dbReference>
<evidence type="ECO:0000256" key="1">
    <source>
        <dbReference type="ARBA" id="ARBA00000200"/>
    </source>
</evidence>
<keyword evidence="13" id="KW-1185">Reference proteome</keyword>
<feature type="compositionally biased region" description="Low complexity" evidence="9">
    <location>
        <begin position="111"/>
        <end position="127"/>
    </location>
</feature>
<accession>W7XL83</accession>
<dbReference type="PANTHER" id="PTHR43181:SF1">
    <property type="entry name" value="2-C-METHYL-D-ERYTHRITOL 2,4-CYCLODIPHOSPHATE SYNTHASE, CHLOROPLASTIC"/>
    <property type="match status" value="1"/>
</dbReference>
<evidence type="ECO:0000256" key="5">
    <source>
        <dbReference type="ARBA" id="ARBA00022723"/>
    </source>
</evidence>
<dbReference type="InParanoid" id="W7XL83"/>
<dbReference type="InterPro" id="IPR020555">
    <property type="entry name" value="MECDP_synthase_CS"/>
</dbReference>
<dbReference type="OrthoDB" id="2015434at2759"/>
<dbReference type="Proteomes" id="UP000009168">
    <property type="component" value="Unassembled WGS sequence"/>
</dbReference>
<dbReference type="CDD" id="cd00554">
    <property type="entry name" value="MECDP_synthase"/>
    <property type="match status" value="1"/>
</dbReference>
<evidence type="ECO:0000256" key="9">
    <source>
        <dbReference type="SAM" id="MobiDB-lite"/>
    </source>
</evidence>
<feature type="region of interest" description="Disordered" evidence="9">
    <location>
        <begin position="109"/>
        <end position="129"/>
    </location>
</feature>
<dbReference type="KEGG" id="tet:TTHERM_001004919"/>
<evidence type="ECO:0000259" key="11">
    <source>
        <dbReference type="Pfam" id="PF02542"/>
    </source>
</evidence>
<dbReference type="UniPathway" id="UPA00056">
    <property type="reaction ID" value="UER00095"/>
</dbReference>
<evidence type="ECO:0000256" key="10">
    <source>
        <dbReference type="SAM" id="Phobius"/>
    </source>
</evidence>
<keyword evidence="10" id="KW-0812">Transmembrane</keyword>
<keyword evidence="6 8" id="KW-0414">Isoprene biosynthesis</keyword>
<comment type="pathway">
    <text evidence="3">Isoprenoid biosynthesis; isopentenyl diphosphate biosynthesis via DXP pathway; isopentenyl diphosphate from 1-deoxy-D-xylulose 5-phosphate: step 4/6.</text>
</comment>
<dbReference type="RefSeq" id="XP_012651622.1">
    <property type="nucleotide sequence ID" value="XM_012796168.1"/>
</dbReference>
<dbReference type="PANTHER" id="PTHR43181">
    <property type="entry name" value="2-C-METHYL-D-ERYTHRITOL 2,4-CYCLODIPHOSPHATE SYNTHASE, CHLOROPLASTIC"/>
    <property type="match status" value="1"/>
</dbReference>
<dbReference type="EC" id="4.6.1.12" evidence="4 8"/>
<protein>
    <recommendedName>
        <fullName evidence="4 8">2-C-methyl-D-erythritol 2,4-cyclodiphosphate synthase</fullName>
        <ecNumber evidence="4 8">4.6.1.12</ecNumber>
    </recommendedName>
</protein>
<proteinExistence type="inferred from homology"/>
<dbReference type="Pfam" id="PF02542">
    <property type="entry name" value="YgbB"/>
    <property type="match status" value="1"/>
</dbReference>
<dbReference type="AlphaFoldDB" id="W7XL83"/>
<keyword evidence="10" id="KW-1133">Transmembrane helix</keyword>
<comment type="catalytic activity">
    <reaction evidence="1 8">
        <text>4-CDP-2-C-methyl-D-erythritol 2-phosphate = 2-C-methyl-D-erythritol 2,4-cyclic diphosphate + CMP</text>
        <dbReference type="Rhea" id="RHEA:23864"/>
        <dbReference type="ChEBI" id="CHEBI:57919"/>
        <dbReference type="ChEBI" id="CHEBI:58483"/>
        <dbReference type="ChEBI" id="CHEBI:60377"/>
        <dbReference type="EC" id="4.6.1.12"/>
    </reaction>
</comment>
<feature type="transmembrane region" description="Helical" evidence="10">
    <location>
        <begin position="529"/>
        <end position="547"/>
    </location>
</feature>
<evidence type="ECO:0000256" key="2">
    <source>
        <dbReference type="ARBA" id="ARBA00001968"/>
    </source>
</evidence>
<evidence type="ECO:0000256" key="8">
    <source>
        <dbReference type="RuleBase" id="RU004395"/>
    </source>
</evidence>
<dbReference type="InterPro" id="IPR003526">
    <property type="entry name" value="MECDP_synthase"/>
</dbReference>